<keyword evidence="3" id="KW-1185">Reference proteome</keyword>
<reference evidence="2" key="1">
    <citation type="submission" date="2019-11" db="EMBL/GenBank/DDBJ databases">
        <title>Leishmania tarentolae CDS.</title>
        <authorList>
            <person name="Goto Y."/>
            <person name="Yamagishi J."/>
        </authorList>
    </citation>
    <scope>NUCLEOTIDE SEQUENCE [LARGE SCALE GENOMIC DNA]</scope>
    <source>
        <strain evidence="2">Parrot Tar II</strain>
    </source>
</reference>
<sequence length="461" mass="51378">MILMHDDVLVVTGVPVCNVSWFTVDTQSLLLASTTADAARISQKEEWQQQGPYYEDMWMKDEDIQLDFVLYAPKANAMNDKSEIVDYTFLTVQPQPSRMPGEALVAYQARLKQWMEACYAVYYAERFTDHLRRASPALFLEYDSVLSLITSADGQRAVRGIVAPILDGSGDHLISFTVPLFVTSQAEKVFQSLNNLAVLYCKVSQVKWKSSYQLTSVEVDVRTCFRTAQKTGRATLIEELVVLRLRDAAAAVAAGEAGADKERSAADSLISFLHSCVDLNGLPRLSMAQKGAGFLDHIPRLEHALYRRIREPLHFMKLVLGLMADFGSPIDISTSCRALNHVDDSSTPQLALPWSPKQQQQQHHPPPMRKTATFCVVDRTTKMGFTIGLHYQSGDELPSVETTCSQYLEAQHGTAVSRRVKFSKSASSMRKDDDEFLDVDDLRVTVVHATLECMLASAALV</sequence>
<comment type="caution">
    <text evidence="2">The sequence shown here is derived from an EMBL/GenBank/DDBJ whole genome shotgun (WGS) entry which is preliminary data.</text>
</comment>
<evidence type="ECO:0000256" key="1">
    <source>
        <dbReference type="SAM" id="MobiDB-lite"/>
    </source>
</evidence>
<proteinExistence type="predicted"/>
<gene>
    <name evidence="2" type="ORF">LtaPh_0600600</name>
</gene>
<organism evidence="2 3">
    <name type="scientific">Leishmania tarentolae</name>
    <name type="common">Sauroleishmania tarentolae</name>
    <dbReference type="NCBI Taxonomy" id="5689"/>
    <lineage>
        <taxon>Eukaryota</taxon>
        <taxon>Discoba</taxon>
        <taxon>Euglenozoa</taxon>
        <taxon>Kinetoplastea</taxon>
        <taxon>Metakinetoplastina</taxon>
        <taxon>Trypanosomatida</taxon>
        <taxon>Trypanosomatidae</taxon>
        <taxon>Leishmaniinae</taxon>
        <taxon>Leishmania</taxon>
        <taxon>lizard Leishmania</taxon>
    </lineage>
</organism>
<evidence type="ECO:0000313" key="3">
    <source>
        <dbReference type="Proteomes" id="UP000419144"/>
    </source>
</evidence>
<dbReference type="Proteomes" id="UP000419144">
    <property type="component" value="Unassembled WGS sequence"/>
</dbReference>
<protein>
    <submittedName>
        <fullName evidence="2">Uncharacterized protein</fullName>
    </submittedName>
</protein>
<accession>A0A640KDQ8</accession>
<feature type="region of interest" description="Disordered" evidence="1">
    <location>
        <begin position="347"/>
        <end position="368"/>
    </location>
</feature>
<dbReference type="VEuPathDB" id="TriTrypDB:LtaPh_0600600"/>
<dbReference type="OrthoDB" id="262959at2759"/>
<name>A0A640KDQ8_LEITA</name>
<dbReference type="AlphaFoldDB" id="A0A640KDQ8"/>
<dbReference type="EMBL" id="BLBS01000007">
    <property type="protein sequence ID" value="GET85867.1"/>
    <property type="molecule type" value="Genomic_DNA"/>
</dbReference>
<evidence type="ECO:0000313" key="2">
    <source>
        <dbReference type="EMBL" id="GET85867.1"/>
    </source>
</evidence>